<dbReference type="InterPro" id="IPR015943">
    <property type="entry name" value="WD40/YVTN_repeat-like_dom_sf"/>
</dbReference>
<evidence type="ECO:0000256" key="7">
    <source>
        <dbReference type="ARBA" id="ARBA00023125"/>
    </source>
</evidence>
<reference evidence="13 14" key="1">
    <citation type="submission" date="2020-02" db="EMBL/GenBank/DDBJ databases">
        <title>Draft genome sequence of two Spirosoma agri KCTC 52727 and Spirosoma terrae KCTC 52035.</title>
        <authorList>
            <person name="Rojas J."/>
            <person name="Ambika Manirajan B."/>
            <person name="Ratering S."/>
            <person name="Suarez C."/>
            <person name="Schnell S."/>
        </authorList>
    </citation>
    <scope>NUCLEOTIDE SEQUENCE [LARGE SCALE GENOMIC DNA]</scope>
    <source>
        <strain evidence="13 14">KCTC 52727</strain>
    </source>
</reference>
<dbReference type="InterPro" id="IPR001789">
    <property type="entry name" value="Sig_transdc_resp-reg_receiver"/>
</dbReference>
<dbReference type="PROSITE" id="PS01124">
    <property type="entry name" value="HTH_ARAC_FAMILY_2"/>
    <property type="match status" value="1"/>
</dbReference>
<dbReference type="InterPro" id="IPR018062">
    <property type="entry name" value="HTH_AraC-typ_CS"/>
</dbReference>
<name>A0A6M0IPU9_9BACT</name>
<evidence type="ECO:0000256" key="2">
    <source>
        <dbReference type="ARBA" id="ARBA00012438"/>
    </source>
</evidence>
<dbReference type="FunFam" id="3.30.565.10:FF:000006">
    <property type="entry name" value="Sensor histidine kinase WalK"/>
    <property type="match status" value="1"/>
</dbReference>
<dbReference type="SUPFAM" id="SSF47384">
    <property type="entry name" value="Homodimeric domain of signal transducing histidine kinase"/>
    <property type="match status" value="1"/>
</dbReference>
<dbReference type="InterPro" id="IPR011110">
    <property type="entry name" value="Reg_prop"/>
</dbReference>
<dbReference type="RefSeq" id="WP_164043614.1">
    <property type="nucleotide sequence ID" value="NZ_JAAGNZ010000004.1"/>
</dbReference>
<dbReference type="InterPro" id="IPR003661">
    <property type="entry name" value="HisK_dim/P_dom"/>
</dbReference>
<dbReference type="Pfam" id="PF00072">
    <property type="entry name" value="Response_reg"/>
    <property type="match status" value="1"/>
</dbReference>
<keyword evidence="3 9" id="KW-0597">Phosphoprotein</keyword>
<evidence type="ECO:0000256" key="1">
    <source>
        <dbReference type="ARBA" id="ARBA00000085"/>
    </source>
</evidence>
<keyword evidence="8" id="KW-0804">Transcription</keyword>
<evidence type="ECO:0000256" key="4">
    <source>
        <dbReference type="ARBA" id="ARBA00022679"/>
    </source>
</evidence>
<evidence type="ECO:0000256" key="5">
    <source>
        <dbReference type="ARBA" id="ARBA00022777"/>
    </source>
</evidence>
<dbReference type="Gene3D" id="1.10.287.130">
    <property type="match status" value="1"/>
</dbReference>
<feature type="domain" description="HTH araC/xylS-type" evidence="10">
    <location>
        <begin position="1285"/>
        <end position="1384"/>
    </location>
</feature>
<dbReference type="Pfam" id="PF12833">
    <property type="entry name" value="HTH_18"/>
    <property type="match status" value="1"/>
</dbReference>
<evidence type="ECO:0000259" key="10">
    <source>
        <dbReference type="PROSITE" id="PS01124"/>
    </source>
</evidence>
<organism evidence="13 14">
    <name type="scientific">Spirosoma agri</name>
    <dbReference type="NCBI Taxonomy" id="1987381"/>
    <lineage>
        <taxon>Bacteria</taxon>
        <taxon>Pseudomonadati</taxon>
        <taxon>Bacteroidota</taxon>
        <taxon>Cytophagia</taxon>
        <taxon>Cytophagales</taxon>
        <taxon>Cytophagaceae</taxon>
        <taxon>Spirosoma</taxon>
    </lineage>
</organism>
<evidence type="ECO:0000256" key="3">
    <source>
        <dbReference type="ARBA" id="ARBA00022553"/>
    </source>
</evidence>
<keyword evidence="14" id="KW-1185">Reference proteome</keyword>
<dbReference type="FunFam" id="2.60.40.10:FF:000791">
    <property type="entry name" value="Two-component system sensor histidine kinase/response regulator"/>
    <property type="match status" value="1"/>
</dbReference>
<dbReference type="FunFam" id="1.10.287.130:FF:000045">
    <property type="entry name" value="Two-component system sensor histidine kinase/response regulator"/>
    <property type="match status" value="1"/>
</dbReference>
<dbReference type="InterPro" id="IPR009057">
    <property type="entry name" value="Homeodomain-like_sf"/>
</dbReference>
<dbReference type="PANTHER" id="PTHR43547:SF2">
    <property type="entry name" value="HYBRID SIGNAL TRANSDUCTION HISTIDINE KINASE C"/>
    <property type="match status" value="1"/>
</dbReference>
<comment type="caution">
    <text evidence="13">The sequence shown here is derived from an EMBL/GenBank/DDBJ whole genome shotgun (WGS) entry which is preliminary data.</text>
</comment>
<dbReference type="PRINTS" id="PR00344">
    <property type="entry name" value="BCTRLSENSOR"/>
</dbReference>
<evidence type="ECO:0000313" key="13">
    <source>
        <dbReference type="EMBL" id="NEU70298.1"/>
    </source>
</evidence>
<dbReference type="PROSITE" id="PS00041">
    <property type="entry name" value="HTH_ARAC_FAMILY_1"/>
    <property type="match status" value="1"/>
</dbReference>
<dbReference type="SUPFAM" id="SSF52172">
    <property type="entry name" value="CheY-like"/>
    <property type="match status" value="1"/>
</dbReference>
<dbReference type="SMART" id="SM00448">
    <property type="entry name" value="REC"/>
    <property type="match status" value="1"/>
</dbReference>
<dbReference type="Pfam" id="PF00512">
    <property type="entry name" value="HisKA"/>
    <property type="match status" value="1"/>
</dbReference>
<dbReference type="Pfam" id="PF02518">
    <property type="entry name" value="HATPase_c"/>
    <property type="match status" value="1"/>
</dbReference>
<dbReference type="InterPro" id="IPR003594">
    <property type="entry name" value="HATPase_dom"/>
</dbReference>
<dbReference type="Pfam" id="PF07494">
    <property type="entry name" value="Reg_prop"/>
    <property type="match status" value="8"/>
</dbReference>
<dbReference type="SMART" id="SM00342">
    <property type="entry name" value="HTH_ARAC"/>
    <property type="match status" value="1"/>
</dbReference>
<keyword evidence="5" id="KW-0418">Kinase</keyword>
<protein>
    <recommendedName>
        <fullName evidence="2">histidine kinase</fullName>
        <ecNumber evidence="2">2.7.13.3</ecNumber>
    </recommendedName>
</protein>
<proteinExistence type="predicted"/>
<keyword evidence="4" id="KW-0808">Transferase</keyword>
<dbReference type="GO" id="GO:0003700">
    <property type="term" value="F:DNA-binding transcription factor activity"/>
    <property type="evidence" value="ECO:0007669"/>
    <property type="project" value="InterPro"/>
</dbReference>
<feature type="modified residue" description="4-aspartylphosphate" evidence="9">
    <location>
        <position position="1186"/>
    </location>
</feature>
<dbReference type="InterPro" id="IPR013783">
    <property type="entry name" value="Ig-like_fold"/>
</dbReference>
<dbReference type="SUPFAM" id="SSF46689">
    <property type="entry name" value="Homeodomain-like"/>
    <property type="match status" value="1"/>
</dbReference>
<dbReference type="Gene3D" id="2.60.40.10">
    <property type="entry name" value="Immunoglobulins"/>
    <property type="match status" value="1"/>
</dbReference>
<dbReference type="InterPro" id="IPR011006">
    <property type="entry name" value="CheY-like_superfamily"/>
</dbReference>
<dbReference type="SMART" id="SM00387">
    <property type="entry name" value="HATPase_c"/>
    <property type="match status" value="1"/>
</dbReference>
<dbReference type="EMBL" id="JAAGNZ010000004">
    <property type="protein sequence ID" value="NEU70298.1"/>
    <property type="molecule type" value="Genomic_DNA"/>
</dbReference>
<feature type="domain" description="Histidine kinase" evidence="11">
    <location>
        <begin position="863"/>
        <end position="1090"/>
    </location>
</feature>
<evidence type="ECO:0000259" key="11">
    <source>
        <dbReference type="PROSITE" id="PS50109"/>
    </source>
</evidence>
<dbReference type="SMART" id="SM00388">
    <property type="entry name" value="HisKA"/>
    <property type="match status" value="1"/>
</dbReference>
<evidence type="ECO:0000256" key="6">
    <source>
        <dbReference type="ARBA" id="ARBA00023015"/>
    </source>
</evidence>
<dbReference type="InterPro" id="IPR004358">
    <property type="entry name" value="Sig_transdc_His_kin-like_C"/>
</dbReference>
<dbReference type="CDD" id="cd00082">
    <property type="entry name" value="HisKA"/>
    <property type="match status" value="1"/>
</dbReference>
<dbReference type="InterPro" id="IPR018060">
    <property type="entry name" value="HTH_AraC"/>
</dbReference>
<evidence type="ECO:0000259" key="12">
    <source>
        <dbReference type="PROSITE" id="PS50110"/>
    </source>
</evidence>
<evidence type="ECO:0000256" key="9">
    <source>
        <dbReference type="PROSITE-ProRule" id="PRU00169"/>
    </source>
</evidence>
<dbReference type="Pfam" id="PF07495">
    <property type="entry name" value="Y_Y_Y"/>
    <property type="match status" value="1"/>
</dbReference>
<dbReference type="Gene3D" id="2.130.10.10">
    <property type="entry name" value="YVTN repeat-like/Quinoprotein amine dehydrogenase"/>
    <property type="match status" value="2"/>
</dbReference>
<feature type="domain" description="Response regulatory" evidence="12">
    <location>
        <begin position="1138"/>
        <end position="1253"/>
    </location>
</feature>
<keyword evidence="6" id="KW-0805">Transcription regulation</keyword>
<dbReference type="InterPro" id="IPR036097">
    <property type="entry name" value="HisK_dim/P_sf"/>
</dbReference>
<dbReference type="Proteomes" id="UP000477386">
    <property type="component" value="Unassembled WGS sequence"/>
</dbReference>
<accession>A0A6M0IPU9</accession>
<comment type="catalytic activity">
    <reaction evidence="1">
        <text>ATP + protein L-histidine = ADP + protein N-phospho-L-histidine.</text>
        <dbReference type="EC" id="2.7.13.3"/>
    </reaction>
</comment>
<dbReference type="Gene3D" id="3.40.50.2300">
    <property type="match status" value="1"/>
</dbReference>
<dbReference type="SUPFAM" id="SSF63829">
    <property type="entry name" value="Calcium-dependent phosphotriesterase"/>
    <property type="match status" value="3"/>
</dbReference>
<gene>
    <name evidence="13" type="ORF">GK091_25710</name>
</gene>
<keyword evidence="7" id="KW-0238">DNA-binding</keyword>
<dbReference type="GO" id="GO:0000155">
    <property type="term" value="F:phosphorelay sensor kinase activity"/>
    <property type="evidence" value="ECO:0007669"/>
    <property type="project" value="InterPro"/>
</dbReference>
<dbReference type="SUPFAM" id="SSF55874">
    <property type="entry name" value="ATPase domain of HSP90 chaperone/DNA topoisomerase II/histidine kinase"/>
    <property type="match status" value="1"/>
</dbReference>
<dbReference type="InterPro" id="IPR005467">
    <property type="entry name" value="His_kinase_dom"/>
</dbReference>
<evidence type="ECO:0000256" key="8">
    <source>
        <dbReference type="ARBA" id="ARBA00023163"/>
    </source>
</evidence>
<dbReference type="EC" id="2.7.13.3" evidence="2"/>
<dbReference type="Gene3D" id="3.30.565.10">
    <property type="entry name" value="Histidine kinase-like ATPase, C-terminal domain"/>
    <property type="match status" value="1"/>
</dbReference>
<dbReference type="PROSITE" id="PS50110">
    <property type="entry name" value="RESPONSE_REGULATORY"/>
    <property type="match status" value="1"/>
</dbReference>
<dbReference type="PROSITE" id="PS50109">
    <property type="entry name" value="HIS_KIN"/>
    <property type="match status" value="1"/>
</dbReference>
<sequence length="1393" mass="157458">MSYTKLTAVLWLGALYVLYLALPGTCQVTQKTFSHLTVDEGLSQNSVYAITQDRRGFMWFGTRDGLNRYDSRKVVVYQNQSGNKHSLVSNTINSLLLDEEGRLWVGTTKGLAQYRPEQDNFQRIPIGGTTTNKLLDPTINCLLDGHQKHIWVGTQNGLYRLQTESPYRIETLPDLTQQHRTMDNQQVRALVEDRDHDVWVGTAGGLTKLHPTPSGKFQLTHYYLKYADSLYHNATNGINTIAEDRLGRLWIGTEGNGIALFDKKLGRVVSWNPTTSLDLSTQTVRTIQPDGKGDFWVGTMSGLYIMAQDGSRCQALINQPVDPNSLGDNSVRSVFLDRDGSFWVGTYYGGVDVYSPLARQFGSFRPLDRQGGTPFKIAGPILPASAPGQLWLGTEDRGLFLINANKTIARHYSHDAKNSQSLSNDKVKCLLNEGSDGLWIGTLKGLNYLDFRRQTITQYRHEPHNPHSLPNDRIYDLKRDAKGTLWVVTNLGGLCRFDPETQSFERVSLAPISHSSSNLTSLLIDSNATMWVGTTDGLQRKMAGQPTFVRFVHDDNDTTSISANYVSCFLEDRQHRLWIGTRDGGLNVLLPGKQTFRHFTMAQGLISNTIVGIQEDSRGHLWISTDKGLTQFDPSRARFSNYNKYDGLVCKEFTTNSTYQDRHGTLYFGGYNGIVLFHPDRIRSNTIVHPLAFTQLRLFNEPVKSLSSDDTGESGINYENGLTFTHRQNVFSLDFASFNYINADKNRYAYKLLGFDNAWNYVSEPRATYMNLPAGDYVLQVKGTNNDNVWNSRPLELTIKVLPPFWKTTWAYILYALTFLGLLQLWSRFNRYRLKLTHELEVEHTEKARQQEIHRLKLDFFTEIAHEIRTPLTLVMGPIDVLADHYKSDPFIRKQVSMMRGSTDRLLRLLNQLLDFRKHETGNSQLHWRQTDLVAFLSSITDSFREHARARQVTLTNESDVSALPVWFDAGEIEKVVYNLLLNAVKFTPSGGTISVRLQEHSALSDINDQVRITIEDTGSGIPTEDLNRIFNQFYQVGQTKTRDSGFGLGLALSKHIVEQHNGKISVESQESRPGQEGFTRFIFTLPLADPDFAQRNMEASLPEQSPLLPTSLQPSLYVESTDSRTDPDDLPDSDRPLILVVDDNDAIRAYVRDLFSETYQVVEAADGAIAWEKAASVLPDLIIADVAMPFMDGFSLTHQLKSDPRTNHIPVILLTAKNELDSQLTGLQTGADDYLTKPFQPILLQARVRNLLLLREQLKAKYHQLITVQPQAQTLDHPDEKFLNQLMKILDSHLTDPEFNVTGLVGEMGMSRPVLFRKVKMLTGLSVIDLIRTTRLKKAELLLRQRKASVSEIAFAVGFSDPKYFSRAFRAQFGLTPTEYSQQTADQLEEVA</sequence>
<dbReference type="PANTHER" id="PTHR43547">
    <property type="entry name" value="TWO-COMPONENT HISTIDINE KINASE"/>
    <property type="match status" value="1"/>
</dbReference>
<dbReference type="InterPro" id="IPR011123">
    <property type="entry name" value="Y_Y_Y"/>
</dbReference>
<dbReference type="Gene3D" id="1.10.10.60">
    <property type="entry name" value="Homeodomain-like"/>
    <property type="match status" value="1"/>
</dbReference>
<dbReference type="GO" id="GO:0043565">
    <property type="term" value="F:sequence-specific DNA binding"/>
    <property type="evidence" value="ECO:0007669"/>
    <property type="project" value="InterPro"/>
</dbReference>
<evidence type="ECO:0000313" key="14">
    <source>
        <dbReference type="Proteomes" id="UP000477386"/>
    </source>
</evidence>
<dbReference type="InterPro" id="IPR036890">
    <property type="entry name" value="HATPase_C_sf"/>
</dbReference>